<evidence type="ECO:0000313" key="2">
    <source>
        <dbReference type="EMBL" id="CDI05651.1"/>
    </source>
</evidence>
<protein>
    <submittedName>
        <fullName evidence="2">Uncharacterized protein</fullName>
    </submittedName>
</protein>
<dbReference type="RefSeq" id="WP_244443804.1">
    <property type="nucleotide sequence ID" value="NZ_CBTY010000008.1"/>
</dbReference>
<feature type="transmembrane region" description="Helical" evidence="1">
    <location>
        <begin position="12"/>
        <end position="33"/>
    </location>
</feature>
<sequence length="795" mass="88097">MYSTDSDKLEGLLMKIISILFTILILAFTFNYVDAASNDIQATLWTPTDVLPKEKYYGIIVLETNSDKDLMFDITTNNAEIIKISKHTVTIPQGKHHGIVEFETKEIGSANIYAIRDDLLLERQVTVKKSADTPNELDLKLPSTLVNVLVRQNVQIGYVFLLNSFENPVVAKEPIEVILTSRGDVTLHKNTITIEPGKHYAKFSFEVKGEGTITSTAPNLDPDTETITISSSDEIELKIAVAPQRVPTSSSAEVYFWLERGGRPYIPPHDVKITLSVDRGDKMSFNPAMKGAIVLSETTASERRTIDEDAKKVITQTDAQLKEDSKREAIIKKGTHYGKITAYTSFDSGTIRISGLAESVAPSKDDETIKETQIITVFTETSNSERPTKTEVVAYPDPPYDKMEIIVSRHSIGGPVIDRAKDDFIVFTNDKFTPSSLSGTIADDQNYGIVVTNVQDFGTGKIFVEIKNTESFEIEPLPMQKYIKDPRITIIPLPVIFGVEQDLFLITSAHDKIVTDPTLAKEGSLVSITSKPSFLHKVSRDSDAVLTVSGKITDLAETKPEIHVSSNAFTATEILEVYNPMRKTVIASHPFSVFPNEPFPLITHVADLNNNQIKKSMVRISSNAQMSSIGEMVYINETGSHGLIFYDENTVPVKTTITVKGEQPVVSSISQDIVQTPVENPIVFTYTITVENGEGTGQYREGENVTINAPATLNDMFIYKKKLVGWENLPYTTPTATFVADDDVETRPIYQDDYTLLFTIIGPSAGIGALVVIKRRGKKSSKTEDEDIFDDEDIF</sequence>
<organism evidence="2 3">
    <name type="scientific">Candidatus Nitrosotenuis uzonensis</name>
    <dbReference type="NCBI Taxonomy" id="1407055"/>
    <lineage>
        <taxon>Archaea</taxon>
        <taxon>Nitrososphaerota</taxon>
        <taxon>Candidatus Nitrosotenuis</taxon>
    </lineage>
</organism>
<proteinExistence type="predicted"/>
<keyword evidence="1" id="KW-0812">Transmembrane</keyword>
<evidence type="ECO:0000313" key="3">
    <source>
        <dbReference type="Proteomes" id="UP000018159"/>
    </source>
</evidence>
<dbReference type="STRING" id="1407055.NITUZ_30343"/>
<accession>V6ASH9</accession>
<keyword evidence="1" id="KW-1133">Transmembrane helix</keyword>
<dbReference type="EMBL" id="CBTY010000008">
    <property type="protein sequence ID" value="CDI05651.1"/>
    <property type="molecule type" value="Genomic_DNA"/>
</dbReference>
<evidence type="ECO:0000256" key="1">
    <source>
        <dbReference type="SAM" id="Phobius"/>
    </source>
</evidence>
<keyword evidence="3" id="KW-1185">Reference proteome</keyword>
<name>V6ASH9_9ARCH</name>
<dbReference type="Proteomes" id="UP000018159">
    <property type="component" value="Unassembled WGS sequence"/>
</dbReference>
<gene>
    <name evidence="2" type="ORF">NITUZ_30343</name>
</gene>
<feature type="transmembrane region" description="Helical" evidence="1">
    <location>
        <begin position="754"/>
        <end position="773"/>
    </location>
</feature>
<reference evidence="2 3" key="1">
    <citation type="journal article" date="2013" name="PLoS ONE">
        <title>Enrichment and Genome Sequence of the Group I.1a Ammonia-Oxidizing Archaeon ?Ca. Nitrosotenuis uzonensis? Representing a Clade Globally.</title>
        <authorList>
            <person name="Lebedeva E.V."/>
            <person name="Hatzenpichler R."/>
            <person name="Pelletier E."/>
            <person name="Schuster N."/>
            <person name="Hauzmayer S."/>
            <person name="Bulaev A."/>
            <person name="Grigor'eva N.V."/>
            <person name="Galushko A."/>
            <person name="Schmid M."/>
            <person name="Palatinszky M."/>
            <person name="Le Paslier D."/>
            <person name="Daims H."/>
            <person name="Wagner M."/>
        </authorList>
    </citation>
    <scope>NUCLEOTIDE SEQUENCE [LARGE SCALE GENOMIC DNA]</scope>
    <source>
        <strain evidence="2 3">N4</strain>
    </source>
</reference>
<keyword evidence="1" id="KW-0472">Membrane</keyword>
<comment type="caution">
    <text evidence="2">The sequence shown here is derived from an EMBL/GenBank/DDBJ whole genome shotgun (WGS) entry which is preliminary data.</text>
</comment>
<dbReference type="AlphaFoldDB" id="V6ASH9"/>